<dbReference type="Pfam" id="PF00069">
    <property type="entry name" value="Pkinase"/>
    <property type="match status" value="1"/>
</dbReference>
<dbReference type="GO" id="GO:0005737">
    <property type="term" value="C:cytoplasm"/>
    <property type="evidence" value="ECO:0007669"/>
    <property type="project" value="TreeGrafter"/>
</dbReference>
<feature type="domain" description="Protein kinase" evidence="9">
    <location>
        <begin position="1"/>
        <end position="227"/>
    </location>
</feature>
<keyword evidence="11" id="KW-1185">Reference proteome</keyword>
<proteinExistence type="predicted"/>
<dbReference type="SUPFAM" id="SSF56112">
    <property type="entry name" value="Protein kinase-like (PK-like)"/>
    <property type="match status" value="1"/>
</dbReference>
<organism evidence="10 11">
    <name type="scientific">Amorphotheca resinae ATCC 22711</name>
    <dbReference type="NCBI Taxonomy" id="857342"/>
    <lineage>
        <taxon>Eukaryota</taxon>
        <taxon>Fungi</taxon>
        <taxon>Dikarya</taxon>
        <taxon>Ascomycota</taxon>
        <taxon>Pezizomycotina</taxon>
        <taxon>Leotiomycetes</taxon>
        <taxon>Helotiales</taxon>
        <taxon>Amorphothecaceae</taxon>
        <taxon>Amorphotheca</taxon>
    </lineage>
</organism>
<dbReference type="OrthoDB" id="1668230at2759"/>
<evidence type="ECO:0000256" key="3">
    <source>
        <dbReference type="ARBA" id="ARBA00022679"/>
    </source>
</evidence>
<sequence>MASPSQILAHAKLYRVINTELALKIAFEPGEADAVEKRMYERLGTSHPLILKCYGEAESVLGKGLVLQYLPVGTLAGNLELERFPIERSQWPAQAVEAIRYIHSKGVIHCDIGAHNFLIQNDGSIALADFCGSILDGSTSLAATSARSTEKDDIFALGTVLYEISVGHRLYADRSDGEIWELFQKREFPCLTGLARSLRSVIEKCWRDQYNSTEEVKSDLDIAIDRL</sequence>
<evidence type="ECO:0000256" key="6">
    <source>
        <dbReference type="ARBA" id="ARBA00022840"/>
    </source>
</evidence>
<dbReference type="PROSITE" id="PS50011">
    <property type="entry name" value="PROTEIN_KINASE_DOM"/>
    <property type="match status" value="1"/>
</dbReference>
<reference evidence="10 11" key="1">
    <citation type="journal article" date="2018" name="New Phytol.">
        <title>Comparative genomics and transcriptomics depict ericoid mycorrhizal fungi as versatile saprotrophs and plant mutualists.</title>
        <authorList>
            <person name="Martino E."/>
            <person name="Morin E."/>
            <person name="Grelet G.A."/>
            <person name="Kuo A."/>
            <person name="Kohler A."/>
            <person name="Daghino S."/>
            <person name="Barry K.W."/>
            <person name="Cichocki N."/>
            <person name="Clum A."/>
            <person name="Dockter R.B."/>
            <person name="Hainaut M."/>
            <person name="Kuo R.C."/>
            <person name="LaButti K."/>
            <person name="Lindahl B.D."/>
            <person name="Lindquist E.A."/>
            <person name="Lipzen A."/>
            <person name="Khouja H.R."/>
            <person name="Magnuson J."/>
            <person name="Murat C."/>
            <person name="Ohm R.A."/>
            <person name="Singer S.W."/>
            <person name="Spatafora J.W."/>
            <person name="Wang M."/>
            <person name="Veneault-Fourrey C."/>
            <person name="Henrissat B."/>
            <person name="Grigoriev I.V."/>
            <person name="Martin F.M."/>
            <person name="Perotto S."/>
        </authorList>
    </citation>
    <scope>NUCLEOTIDE SEQUENCE [LARGE SCALE GENOMIC DNA]</scope>
    <source>
        <strain evidence="10 11">ATCC 22711</strain>
    </source>
</reference>
<accession>A0A2T3B7A7</accession>
<gene>
    <name evidence="10" type="ORF">M430DRAFT_48385</name>
</gene>
<dbReference type="EC" id="2.7.11.1" evidence="1"/>
<evidence type="ECO:0000313" key="11">
    <source>
        <dbReference type="Proteomes" id="UP000241818"/>
    </source>
</evidence>
<dbReference type="PANTHER" id="PTHR24361">
    <property type="entry name" value="MITOGEN-ACTIVATED KINASE KINASE KINASE"/>
    <property type="match status" value="1"/>
</dbReference>
<dbReference type="STRING" id="857342.A0A2T3B7A7"/>
<dbReference type="Gene3D" id="1.10.510.10">
    <property type="entry name" value="Transferase(Phosphotransferase) domain 1"/>
    <property type="match status" value="1"/>
</dbReference>
<keyword evidence="5" id="KW-0418">Kinase</keyword>
<keyword evidence="4" id="KW-0547">Nucleotide-binding</keyword>
<dbReference type="GO" id="GO:0005524">
    <property type="term" value="F:ATP binding"/>
    <property type="evidence" value="ECO:0007669"/>
    <property type="project" value="UniProtKB-KW"/>
</dbReference>
<dbReference type="GO" id="GO:0004674">
    <property type="term" value="F:protein serine/threonine kinase activity"/>
    <property type="evidence" value="ECO:0007669"/>
    <property type="project" value="UniProtKB-KW"/>
</dbReference>
<keyword evidence="3" id="KW-0808">Transferase</keyword>
<name>A0A2T3B7A7_AMORE</name>
<evidence type="ECO:0000259" key="9">
    <source>
        <dbReference type="PROSITE" id="PS50011"/>
    </source>
</evidence>
<dbReference type="InterPro" id="IPR000719">
    <property type="entry name" value="Prot_kinase_dom"/>
</dbReference>
<dbReference type="RefSeq" id="XP_024722791.1">
    <property type="nucleotide sequence ID" value="XM_024867997.1"/>
</dbReference>
<dbReference type="AlphaFoldDB" id="A0A2T3B7A7"/>
<evidence type="ECO:0000313" key="10">
    <source>
        <dbReference type="EMBL" id="PSS22745.1"/>
    </source>
</evidence>
<dbReference type="Proteomes" id="UP000241818">
    <property type="component" value="Unassembled WGS sequence"/>
</dbReference>
<evidence type="ECO:0000256" key="4">
    <source>
        <dbReference type="ARBA" id="ARBA00022741"/>
    </source>
</evidence>
<comment type="catalytic activity">
    <reaction evidence="8">
        <text>L-seryl-[protein] + ATP = O-phospho-L-seryl-[protein] + ADP + H(+)</text>
        <dbReference type="Rhea" id="RHEA:17989"/>
        <dbReference type="Rhea" id="RHEA-COMP:9863"/>
        <dbReference type="Rhea" id="RHEA-COMP:11604"/>
        <dbReference type="ChEBI" id="CHEBI:15378"/>
        <dbReference type="ChEBI" id="CHEBI:29999"/>
        <dbReference type="ChEBI" id="CHEBI:30616"/>
        <dbReference type="ChEBI" id="CHEBI:83421"/>
        <dbReference type="ChEBI" id="CHEBI:456216"/>
        <dbReference type="EC" id="2.7.11.1"/>
    </reaction>
</comment>
<evidence type="ECO:0000256" key="2">
    <source>
        <dbReference type="ARBA" id="ARBA00022527"/>
    </source>
</evidence>
<dbReference type="PANTHER" id="PTHR24361:SF433">
    <property type="entry name" value="PROTEIN KINASE DOMAIN-CONTAINING PROTEIN"/>
    <property type="match status" value="1"/>
</dbReference>
<comment type="catalytic activity">
    <reaction evidence="7">
        <text>L-threonyl-[protein] + ATP = O-phospho-L-threonyl-[protein] + ADP + H(+)</text>
        <dbReference type="Rhea" id="RHEA:46608"/>
        <dbReference type="Rhea" id="RHEA-COMP:11060"/>
        <dbReference type="Rhea" id="RHEA-COMP:11605"/>
        <dbReference type="ChEBI" id="CHEBI:15378"/>
        <dbReference type="ChEBI" id="CHEBI:30013"/>
        <dbReference type="ChEBI" id="CHEBI:30616"/>
        <dbReference type="ChEBI" id="CHEBI:61977"/>
        <dbReference type="ChEBI" id="CHEBI:456216"/>
        <dbReference type="EC" id="2.7.11.1"/>
    </reaction>
</comment>
<dbReference type="GeneID" id="36576078"/>
<dbReference type="InParanoid" id="A0A2T3B7A7"/>
<keyword evidence="2" id="KW-0723">Serine/threonine-protein kinase</keyword>
<dbReference type="EMBL" id="KZ679008">
    <property type="protein sequence ID" value="PSS22745.1"/>
    <property type="molecule type" value="Genomic_DNA"/>
</dbReference>
<dbReference type="InterPro" id="IPR011009">
    <property type="entry name" value="Kinase-like_dom_sf"/>
</dbReference>
<evidence type="ECO:0000256" key="8">
    <source>
        <dbReference type="ARBA" id="ARBA00048679"/>
    </source>
</evidence>
<evidence type="ECO:0000256" key="7">
    <source>
        <dbReference type="ARBA" id="ARBA00047899"/>
    </source>
</evidence>
<evidence type="ECO:0000256" key="5">
    <source>
        <dbReference type="ARBA" id="ARBA00022777"/>
    </source>
</evidence>
<keyword evidence="6" id="KW-0067">ATP-binding</keyword>
<dbReference type="InterPro" id="IPR053235">
    <property type="entry name" value="Ser_Thr_kinase"/>
</dbReference>
<evidence type="ECO:0000256" key="1">
    <source>
        <dbReference type="ARBA" id="ARBA00012513"/>
    </source>
</evidence>
<protein>
    <recommendedName>
        <fullName evidence="1">non-specific serine/threonine protein kinase</fullName>
        <ecNumber evidence="1">2.7.11.1</ecNumber>
    </recommendedName>
</protein>